<evidence type="ECO:0000313" key="3">
    <source>
        <dbReference type="Proteomes" id="UP001642540"/>
    </source>
</evidence>
<evidence type="ECO:0000256" key="1">
    <source>
        <dbReference type="SAM" id="SignalP"/>
    </source>
</evidence>
<proteinExistence type="predicted"/>
<name>A0ABP1SAX2_9HEXA</name>
<protein>
    <submittedName>
        <fullName evidence="2">Uncharacterized protein</fullName>
    </submittedName>
</protein>
<evidence type="ECO:0000313" key="2">
    <source>
        <dbReference type="EMBL" id="CAL8149038.1"/>
    </source>
</evidence>
<keyword evidence="3" id="KW-1185">Reference proteome</keyword>
<feature type="signal peptide" evidence="1">
    <location>
        <begin position="1"/>
        <end position="20"/>
    </location>
</feature>
<gene>
    <name evidence="2" type="ORF">ODALV1_LOCUS31612</name>
</gene>
<sequence length="191" mass="22333">MANLRHSSLCLSIFLIGAIALNNCHLFIDGYFRGDYITVTDQAIVDHDVVYMDCKIQSAFRIKDYKEMDEDEIAEALACMDKCQLEAYGVFHTVLGVRIYNSSAVSEFYRQKTNASIFLISELDGIYSSCNEDMRYHENYANMAGFKMNRCQFFELFKICFWRYSKSITNQTRMMKITDNEDERDILSFFK</sequence>
<dbReference type="EMBL" id="CAXLJM020000183">
    <property type="protein sequence ID" value="CAL8149038.1"/>
    <property type="molecule type" value="Genomic_DNA"/>
</dbReference>
<organism evidence="2 3">
    <name type="scientific">Orchesella dallaii</name>
    <dbReference type="NCBI Taxonomy" id="48710"/>
    <lineage>
        <taxon>Eukaryota</taxon>
        <taxon>Metazoa</taxon>
        <taxon>Ecdysozoa</taxon>
        <taxon>Arthropoda</taxon>
        <taxon>Hexapoda</taxon>
        <taxon>Collembola</taxon>
        <taxon>Entomobryomorpha</taxon>
        <taxon>Entomobryoidea</taxon>
        <taxon>Orchesellidae</taxon>
        <taxon>Orchesellinae</taxon>
        <taxon>Orchesella</taxon>
    </lineage>
</organism>
<accession>A0ABP1SAX2</accession>
<comment type="caution">
    <text evidence="2">The sequence shown here is derived from an EMBL/GenBank/DDBJ whole genome shotgun (WGS) entry which is preliminary data.</text>
</comment>
<keyword evidence="1" id="KW-0732">Signal</keyword>
<dbReference type="Proteomes" id="UP001642540">
    <property type="component" value="Unassembled WGS sequence"/>
</dbReference>
<reference evidence="2 3" key="1">
    <citation type="submission" date="2024-08" db="EMBL/GenBank/DDBJ databases">
        <authorList>
            <person name="Cucini C."/>
            <person name="Frati F."/>
        </authorList>
    </citation>
    <scope>NUCLEOTIDE SEQUENCE [LARGE SCALE GENOMIC DNA]</scope>
</reference>
<feature type="chain" id="PRO_5046571707" evidence="1">
    <location>
        <begin position="21"/>
        <end position="191"/>
    </location>
</feature>